<feature type="binding site" evidence="10">
    <location>
        <position position="189"/>
    </location>
    <ligand>
        <name>substrate</name>
    </ligand>
</feature>
<evidence type="ECO:0000256" key="4">
    <source>
        <dbReference type="ARBA" id="ARBA00022432"/>
    </source>
</evidence>
<comment type="caution">
    <text evidence="11">The sequence shown here is derived from an EMBL/GenBank/DDBJ whole genome shotgun (WGS) entry which is preliminary data.</text>
</comment>
<feature type="binding site" evidence="10">
    <location>
        <position position="317"/>
    </location>
    <ligand>
        <name>substrate</name>
    </ligand>
</feature>
<feature type="binding site" evidence="10">
    <location>
        <position position="195"/>
    </location>
    <ligand>
        <name>Mn(2+)</name>
        <dbReference type="ChEBI" id="CHEBI:29035"/>
    </ligand>
</feature>
<dbReference type="Gene3D" id="2.170.8.10">
    <property type="entry name" value="Phosphoenolpyruvate Carboxykinase, domain 2"/>
    <property type="match status" value="1"/>
</dbReference>
<dbReference type="InterPro" id="IPR015994">
    <property type="entry name" value="PEPCK_ATP_CS"/>
</dbReference>
<evidence type="ECO:0000256" key="10">
    <source>
        <dbReference type="HAMAP-Rule" id="MF_00453"/>
    </source>
</evidence>
<dbReference type="HAMAP" id="MF_00453">
    <property type="entry name" value="PEPCK_ATP"/>
    <property type="match status" value="1"/>
</dbReference>
<evidence type="ECO:0000256" key="8">
    <source>
        <dbReference type="ARBA" id="ARBA00023239"/>
    </source>
</evidence>
<dbReference type="PATRIC" id="fig|1134406.4.peg.3457"/>
<feature type="binding site" evidence="10">
    <location>
        <begin position="230"/>
        <end position="238"/>
    </location>
    <ligand>
        <name>ATP</name>
        <dbReference type="ChEBI" id="CHEBI:30616"/>
    </ligand>
</feature>
<evidence type="ECO:0000256" key="3">
    <source>
        <dbReference type="ARBA" id="ARBA00012363"/>
    </source>
</evidence>
<evidence type="ECO:0000313" key="12">
    <source>
        <dbReference type="Proteomes" id="UP000050417"/>
    </source>
</evidence>
<dbReference type="Gene3D" id="3.40.449.10">
    <property type="entry name" value="Phosphoenolpyruvate Carboxykinase, domain 1"/>
    <property type="match status" value="1"/>
</dbReference>
<dbReference type="GO" id="GO:0005829">
    <property type="term" value="C:cytosol"/>
    <property type="evidence" value="ECO:0007669"/>
    <property type="project" value="TreeGrafter"/>
</dbReference>
<comment type="catalytic activity">
    <reaction evidence="9 10">
        <text>oxaloacetate + ATP = phosphoenolpyruvate + ADP + CO2</text>
        <dbReference type="Rhea" id="RHEA:18617"/>
        <dbReference type="ChEBI" id="CHEBI:16452"/>
        <dbReference type="ChEBI" id="CHEBI:16526"/>
        <dbReference type="ChEBI" id="CHEBI:30616"/>
        <dbReference type="ChEBI" id="CHEBI:58702"/>
        <dbReference type="ChEBI" id="CHEBI:456216"/>
        <dbReference type="EC" id="4.1.1.49"/>
    </reaction>
</comment>
<name>A0A0P6XDX4_9CHLR</name>
<dbReference type="InterPro" id="IPR001272">
    <property type="entry name" value="PEP_carboxykinase_ATP"/>
</dbReference>
<keyword evidence="10" id="KW-0479">Metal-binding</keyword>
<keyword evidence="7 10" id="KW-0067">ATP-binding</keyword>
<dbReference type="AlphaFoldDB" id="A0A0P6XDX4"/>
<dbReference type="PROSITE" id="PS00532">
    <property type="entry name" value="PEPCK_ATP"/>
    <property type="match status" value="1"/>
</dbReference>
<evidence type="ECO:0000256" key="9">
    <source>
        <dbReference type="ARBA" id="ARBA00047371"/>
    </source>
</evidence>
<feature type="binding site" evidence="10">
    <location>
        <position position="214"/>
    </location>
    <ligand>
        <name>Mn(2+)</name>
        <dbReference type="ChEBI" id="CHEBI:29035"/>
    </ligand>
</feature>
<dbReference type="Pfam" id="PF01293">
    <property type="entry name" value="PEPCK_ATP"/>
    <property type="match status" value="1"/>
</dbReference>
<dbReference type="InterPro" id="IPR008210">
    <property type="entry name" value="PEP_carboxykinase_N"/>
</dbReference>
<feature type="binding site" evidence="10">
    <location>
        <position position="54"/>
    </location>
    <ligand>
        <name>substrate</name>
    </ligand>
</feature>
<keyword evidence="6 10" id="KW-0210">Decarboxylase</keyword>
<gene>
    <name evidence="10" type="primary">pckA</name>
    <name evidence="11" type="ORF">ADN00_00320</name>
</gene>
<comment type="pathway">
    <text evidence="1 10">Carbohydrate biosynthesis; gluconeogenesis.</text>
</comment>
<comment type="cofactor">
    <cofactor evidence="10">
        <name>Mn(2+)</name>
        <dbReference type="ChEBI" id="CHEBI:29035"/>
    </cofactor>
    <text evidence="10">Binds 1 Mn(2+) ion per subunit.</text>
</comment>
<dbReference type="GO" id="GO:0006094">
    <property type="term" value="P:gluconeogenesis"/>
    <property type="evidence" value="ECO:0007669"/>
    <property type="project" value="UniProtKB-UniRule"/>
</dbReference>
<keyword evidence="12" id="KW-1185">Reference proteome</keyword>
<dbReference type="SUPFAM" id="SSF53795">
    <property type="entry name" value="PEP carboxykinase-like"/>
    <property type="match status" value="1"/>
</dbReference>
<sequence length="513" mass="56565">MAGNPLNQVELSSKGKIFENLGPDPLIEQALLRGEGRLVSSGALLVSTGKHTGRAARDKYFVCRGDDWEDQIAWSELNKPISAEVFDRLYHKMLAYFSNRDAFLQQRVVGAHPDFHFPVRVITDTAWQSLSIRNLFRSPQEFVDSRQPGYTIYSAIGCLADPVLDGTRSDTFICIDFAQNLILIGGSGYAGEIKKAMFTALHLEYPLQGILSMHCSANIGPNGDTALFFGLSGTGKTTLSSTPERCLIGDDEHAWCNSGVFNLEGGCYAKTLNLNASDEPIIWAAVNQRGTVIENALTYPESDEIDFRNDSITENTRASYPIDRIPNFVRGGKGNHPSNIFFLSADAFGVLPPISRLLPQQIEHYFLSGYTAKLAGTEDGLGKEPKTTFSACFALPFLPLKPKIYAQMLLEKVNHHNSAVWLVNTGWIGGSYGVGSRIPLAFTRRMISAALNGELSNEAFSTESYFGLSIPQRVNGIPTDILRPSTLWASLDAYEEHAKQLKEAFQANLQQYE</sequence>
<dbReference type="EMBL" id="LGCL01000002">
    <property type="protein sequence ID" value="KPL81139.1"/>
    <property type="molecule type" value="Genomic_DNA"/>
</dbReference>
<feature type="binding site" evidence="10">
    <location>
        <position position="195"/>
    </location>
    <ligand>
        <name>substrate</name>
    </ligand>
</feature>
<comment type="similarity">
    <text evidence="2 10">Belongs to the phosphoenolpyruvate carboxykinase (ATP) family.</text>
</comment>
<dbReference type="GO" id="GO:0046872">
    <property type="term" value="F:metal ion binding"/>
    <property type="evidence" value="ECO:0007669"/>
    <property type="project" value="UniProtKB-KW"/>
</dbReference>
<feature type="binding site" evidence="10">
    <location>
        <position position="279"/>
    </location>
    <ligand>
        <name>ATP</name>
        <dbReference type="ChEBI" id="CHEBI:30616"/>
    </ligand>
</feature>
<keyword evidence="10" id="KW-0963">Cytoplasm</keyword>
<comment type="function">
    <text evidence="10">Involved in the gluconeogenesis. Catalyzes the conversion of oxaloacetate (OAA) to phosphoenolpyruvate (PEP) through direct phosphoryl transfer between the nucleoside triphosphate and OAA.</text>
</comment>
<dbReference type="PIRSF" id="PIRSF006294">
    <property type="entry name" value="PEP_crbxkin"/>
    <property type="match status" value="1"/>
</dbReference>
<dbReference type="STRING" id="1134406.ADN00_00320"/>
<feature type="binding site" evidence="10">
    <location>
        <position position="214"/>
    </location>
    <ligand>
        <name>ATP</name>
        <dbReference type="ChEBI" id="CHEBI:30616"/>
    </ligand>
</feature>
<keyword evidence="5 10" id="KW-0547">Nucleotide-binding</keyword>
<evidence type="ECO:0000256" key="1">
    <source>
        <dbReference type="ARBA" id="ARBA00004742"/>
    </source>
</evidence>
<keyword evidence="8 10" id="KW-0456">Lyase</keyword>
<dbReference type="EC" id="4.1.1.49" evidence="3 10"/>
<dbReference type="Gene3D" id="3.90.228.20">
    <property type="match status" value="1"/>
</dbReference>
<evidence type="ECO:0000256" key="6">
    <source>
        <dbReference type="ARBA" id="ARBA00022793"/>
    </source>
</evidence>
<evidence type="ECO:0000256" key="7">
    <source>
        <dbReference type="ARBA" id="ARBA00022840"/>
    </source>
</evidence>
<comment type="subcellular location">
    <subcellularLocation>
        <location evidence="10">Cytoplasm</location>
    </subcellularLocation>
</comment>
<dbReference type="PANTHER" id="PTHR30031:SF0">
    <property type="entry name" value="PHOSPHOENOLPYRUVATE CARBOXYKINASE (ATP)"/>
    <property type="match status" value="1"/>
</dbReference>
<dbReference type="Proteomes" id="UP000050417">
    <property type="component" value="Unassembled WGS sequence"/>
</dbReference>
<dbReference type="UniPathway" id="UPA00138"/>
<feature type="binding site" evidence="10">
    <location>
        <position position="251"/>
    </location>
    <ligand>
        <name>Mn(2+)</name>
        <dbReference type="ChEBI" id="CHEBI:29035"/>
    </ligand>
</feature>
<dbReference type="GO" id="GO:0005524">
    <property type="term" value="F:ATP binding"/>
    <property type="evidence" value="ECO:0007669"/>
    <property type="project" value="UniProtKB-UniRule"/>
</dbReference>
<dbReference type="SUPFAM" id="SSF68923">
    <property type="entry name" value="PEP carboxykinase N-terminal domain"/>
    <property type="match status" value="1"/>
</dbReference>
<dbReference type="NCBIfam" id="NF006820">
    <property type="entry name" value="PRK09344.1-2"/>
    <property type="match status" value="1"/>
</dbReference>
<evidence type="ECO:0000313" key="11">
    <source>
        <dbReference type="EMBL" id="KPL81139.1"/>
    </source>
</evidence>
<dbReference type="PANTHER" id="PTHR30031">
    <property type="entry name" value="PHOSPHOENOLPYRUVATE CARBOXYKINASE ATP"/>
    <property type="match status" value="1"/>
</dbReference>
<keyword evidence="4 10" id="KW-0312">Gluconeogenesis</keyword>
<proteinExistence type="inferred from homology"/>
<accession>A0A0P6XDX4</accession>
<evidence type="ECO:0000256" key="5">
    <source>
        <dbReference type="ARBA" id="ARBA00022741"/>
    </source>
</evidence>
<dbReference type="InterPro" id="IPR013035">
    <property type="entry name" value="PEP_carboxykinase_C"/>
</dbReference>
<feature type="binding site" evidence="10">
    <location>
        <position position="317"/>
    </location>
    <ligand>
        <name>ATP</name>
        <dbReference type="ChEBI" id="CHEBI:30616"/>
    </ligand>
</feature>
<dbReference type="NCBIfam" id="NF006821">
    <property type="entry name" value="PRK09344.1-3"/>
    <property type="match status" value="1"/>
</dbReference>
<reference evidence="11 12" key="1">
    <citation type="submission" date="2015-07" db="EMBL/GenBank/DDBJ databases">
        <title>Genome sequence of Ornatilinea apprima DSM 23815.</title>
        <authorList>
            <person name="Hemp J."/>
            <person name="Ward L.M."/>
            <person name="Pace L.A."/>
            <person name="Fischer W.W."/>
        </authorList>
    </citation>
    <scope>NUCLEOTIDE SEQUENCE [LARGE SCALE GENOMIC DNA]</scope>
    <source>
        <strain evidence="11 12">P3M-1</strain>
    </source>
</reference>
<organism evidence="11 12">
    <name type="scientific">Ornatilinea apprima</name>
    <dbReference type="NCBI Taxonomy" id="1134406"/>
    <lineage>
        <taxon>Bacteria</taxon>
        <taxon>Bacillati</taxon>
        <taxon>Chloroflexota</taxon>
        <taxon>Anaerolineae</taxon>
        <taxon>Anaerolineales</taxon>
        <taxon>Anaerolineaceae</taxon>
        <taxon>Ornatilinea</taxon>
    </lineage>
</organism>
<feature type="binding site" evidence="10">
    <location>
        <position position="195"/>
    </location>
    <ligand>
        <name>ATP</name>
        <dbReference type="ChEBI" id="CHEBI:30616"/>
    </ligand>
</feature>
<dbReference type="GO" id="GO:0004612">
    <property type="term" value="F:phosphoenolpyruvate carboxykinase (ATP) activity"/>
    <property type="evidence" value="ECO:0007669"/>
    <property type="project" value="UniProtKB-UniRule"/>
</dbReference>
<evidence type="ECO:0000256" key="2">
    <source>
        <dbReference type="ARBA" id="ARBA00006052"/>
    </source>
</evidence>
<protein>
    <recommendedName>
        <fullName evidence="3 10">Phosphoenolpyruvate carboxykinase (ATP)</fullName>
        <shortName evidence="10">PCK</shortName>
        <shortName evidence="10">PEP carboxykinase</shortName>
        <shortName evidence="10">PEPCK</shortName>
        <ecNumber evidence="3 10">4.1.1.49</ecNumber>
    </recommendedName>
</protein>
<keyword evidence="10" id="KW-0464">Manganese</keyword>
<feature type="binding site" evidence="10">
    <location>
        <begin position="437"/>
        <end position="438"/>
    </location>
    <ligand>
        <name>ATP</name>
        <dbReference type="ChEBI" id="CHEBI:30616"/>
    </ligand>
</feature>
<feature type="binding site" evidence="10">
    <location>
        <position position="443"/>
    </location>
    <ligand>
        <name>ATP</name>
        <dbReference type="ChEBI" id="CHEBI:30616"/>
    </ligand>
</feature>